<dbReference type="AlphaFoldDB" id="A0AAV9JT56"/>
<proteinExistence type="predicted"/>
<reference evidence="1 2" key="1">
    <citation type="submission" date="2021-11" db="EMBL/GenBank/DDBJ databases">
        <title>Black yeast isolated from Biological Soil Crust.</title>
        <authorList>
            <person name="Kurbessoian T."/>
        </authorList>
    </citation>
    <scope>NUCLEOTIDE SEQUENCE [LARGE SCALE GENOMIC DNA]</scope>
    <source>
        <strain evidence="1 2">CCFEE 5522</strain>
    </source>
</reference>
<keyword evidence="2" id="KW-1185">Reference proteome</keyword>
<sequence>MLTQRSESKALVPDARSTQMQAVKAQTLELWFTVVSRLQRREKAVQKIGMIVFYADRSEVKVRGRLYFKTLDLRHTFEELRSPNTAMVQVNEELDIVDVLKLVVVWDSKCFGGREHQVDLVIGQPALAHAQKEGNVQRHILECVKPREVVIHMLEVSADTTM</sequence>
<comment type="caution">
    <text evidence="1">The sequence shown here is derived from an EMBL/GenBank/DDBJ whole genome shotgun (WGS) entry which is preliminary data.</text>
</comment>
<accession>A0AAV9JT56</accession>
<name>A0AAV9JT56_9PEZI</name>
<evidence type="ECO:0000313" key="2">
    <source>
        <dbReference type="Proteomes" id="UP001324427"/>
    </source>
</evidence>
<organism evidence="1 2">
    <name type="scientific">Oleoguttula mirabilis</name>
    <dbReference type="NCBI Taxonomy" id="1507867"/>
    <lineage>
        <taxon>Eukaryota</taxon>
        <taxon>Fungi</taxon>
        <taxon>Dikarya</taxon>
        <taxon>Ascomycota</taxon>
        <taxon>Pezizomycotina</taxon>
        <taxon>Dothideomycetes</taxon>
        <taxon>Dothideomycetidae</taxon>
        <taxon>Mycosphaerellales</taxon>
        <taxon>Teratosphaeriaceae</taxon>
        <taxon>Oleoguttula</taxon>
    </lineage>
</organism>
<gene>
    <name evidence="1" type="ORF">LTR36_009510</name>
</gene>
<dbReference type="EMBL" id="JAVFHQ010000007">
    <property type="protein sequence ID" value="KAK4548600.1"/>
    <property type="molecule type" value="Genomic_DNA"/>
</dbReference>
<dbReference type="Proteomes" id="UP001324427">
    <property type="component" value="Unassembled WGS sequence"/>
</dbReference>
<evidence type="ECO:0000313" key="1">
    <source>
        <dbReference type="EMBL" id="KAK4548600.1"/>
    </source>
</evidence>
<protein>
    <submittedName>
        <fullName evidence="1">Uncharacterized protein</fullName>
    </submittedName>
</protein>